<sequence>MEVSGTVDRDLLRTMLGEGLADFADSVPDAMARELIHGDHGFVAPYQLSAALLSRLTPAMRDWQTADVLRAIYPVTPLSRTRMQPIAGALAAVACRAFPGFCHFPYVPVAHMAEGRGEAPLIVAVHGSSRNAKDLRDGFAAFAERHGCFVLAPLFPMDLDTSVPDEGYKQLVDERWRYDHVLWAMVAELSEAVRTRFSAILLFGFSGGAQFAQRLLYVDPDRLAGVALGAPSYVTLPSERWGWWSGLGDFERLFGKPVDWPALRRVPVHIQCGTEDRLDCAIYSAEETGLDAAAHAALGRTRIDRARLLQDQYDRAGMASRLTLIPGAAHAWGPHVEAAKPFFEAQLQAAAASV</sequence>
<proteinExistence type="predicted"/>
<gene>
    <name evidence="1" type="ORF">SAMN06295920_102464</name>
</gene>
<evidence type="ECO:0000313" key="1">
    <source>
        <dbReference type="EMBL" id="SKB41860.1"/>
    </source>
</evidence>
<dbReference type="EMBL" id="FUYM01000002">
    <property type="protein sequence ID" value="SKB41860.1"/>
    <property type="molecule type" value="Genomic_DNA"/>
</dbReference>
<dbReference type="Gene3D" id="3.40.50.1820">
    <property type="entry name" value="alpha/beta hydrolase"/>
    <property type="match status" value="1"/>
</dbReference>
<name>A0A1T5B4H0_9SPHN</name>
<protein>
    <submittedName>
        <fullName evidence="1">Esterase PHB depolymerase</fullName>
    </submittedName>
</protein>
<evidence type="ECO:0000313" key="2">
    <source>
        <dbReference type="Proteomes" id="UP000189818"/>
    </source>
</evidence>
<keyword evidence="2" id="KW-1185">Reference proteome</keyword>
<dbReference type="STRING" id="439228.SAMN06295920_102464"/>
<reference evidence="2" key="1">
    <citation type="submission" date="2017-02" db="EMBL/GenBank/DDBJ databases">
        <authorList>
            <person name="Varghese N."/>
            <person name="Submissions S."/>
        </authorList>
    </citation>
    <scope>NUCLEOTIDE SEQUENCE [LARGE SCALE GENOMIC DNA]</scope>
    <source>
        <strain evidence="2">UM2</strain>
    </source>
</reference>
<dbReference type="InterPro" id="IPR029058">
    <property type="entry name" value="AB_hydrolase_fold"/>
</dbReference>
<dbReference type="RefSeq" id="WP_176152473.1">
    <property type="nucleotide sequence ID" value="NZ_FUYM01000002.1"/>
</dbReference>
<dbReference type="AlphaFoldDB" id="A0A1T5B4H0"/>
<dbReference type="Proteomes" id="UP000189818">
    <property type="component" value="Unassembled WGS sequence"/>
</dbReference>
<organism evidence="1 2">
    <name type="scientific">Rhizorhabdus histidinilytica</name>
    <dbReference type="NCBI Taxonomy" id="439228"/>
    <lineage>
        <taxon>Bacteria</taxon>
        <taxon>Pseudomonadati</taxon>
        <taxon>Pseudomonadota</taxon>
        <taxon>Alphaproteobacteria</taxon>
        <taxon>Sphingomonadales</taxon>
        <taxon>Sphingomonadaceae</taxon>
        <taxon>Rhizorhabdus</taxon>
    </lineage>
</organism>
<accession>A0A1T5B4H0</accession>
<dbReference type="SUPFAM" id="SSF53474">
    <property type="entry name" value="alpha/beta-Hydrolases"/>
    <property type="match status" value="1"/>
</dbReference>